<keyword evidence="5" id="KW-0597">Phosphoprotein</keyword>
<dbReference type="Gene3D" id="3.30.200.20">
    <property type="entry name" value="Phosphorylase Kinase, domain 1"/>
    <property type="match status" value="3"/>
</dbReference>
<keyword evidence="4" id="KW-0723">Serine/threonine-protein kinase</keyword>
<dbReference type="InterPro" id="IPR017441">
    <property type="entry name" value="Protein_kinase_ATP_BS"/>
</dbReference>
<protein>
    <recommendedName>
        <fullName evidence="3">non-specific serine/threonine protein kinase</fullName>
        <ecNumber evidence="3">2.7.11.1</ecNumber>
    </recommendedName>
</protein>
<evidence type="ECO:0000259" key="18">
    <source>
        <dbReference type="PROSITE" id="PS51285"/>
    </source>
</evidence>
<reference evidence="19" key="2">
    <citation type="submission" date="2025-09" db="UniProtKB">
        <authorList>
            <consortium name="Ensembl"/>
        </authorList>
    </citation>
    <scope>IDENTIFICATION</scope>
</reference>
<dbReference type="AlphaFoldDB" id="A0A674ATF5"/>
<keyword evidence="20" id="KW-1185">Reference proteome</keyword>
<dbReference type="InterPro" id="IPR041906">
    <property type="entry name" value="RSK_N"/>
</dbReference>
<evidence type="ECO:0000313" key="20">
    <source>
        <dbReference type="Proteomes" id="UP000472277"/>
    </source>
</evidence>
<dbReference type="GO" id="GO:0035556">
    <property type="term" value="P:intracellular signal transduction"/>
    <property type="evidence" value="ECO:0007669"/>
    <property type="project" value="InterPro"/>
</dbReference>
<evidence type="ECO:0000256" key="7">
    <source>
        <dbReference type="ARBA" id="ARBA00022737"/>
    </source>
</evidence>
<dbReference type="InterPro" id="IPR008271">
    <property type="entry name" value="Ser/Thr_kinase_AS"/>
</dbReference>
<dbReference type="PROSITE" id="PS00108">
    <property type="entry name" value="PROTEIN_KINASE_ST"/>
    <property type="match status" value="2"/>
</dbReference>
<dbReference type="InterPro" id="IPR011009">
    <property type="entry name" value="Kinase-like_dom_sf"/>
</dbReference>
<evidence type="ECO:0000313" key="19">
    <source>
        <dbReference type="Ensembl" id="ENSSTUP00000062498.1"/>
    </source>
</evidence>
<dbReference type="PROSITE" id="PS50011">
    <property type="entry name" value="PROTEIN_KINASE_DOM"/>
    <property type="match status" value="2"/>
</dbReference>
<comment type="catalytic activity">
    <reaction evidence="12">
        <text>L-seryl-[protein] + ATP = O-phospho-L-seryl-[protein] + ADP + H(+)</text>
        <dbReference type="Rhea" id="RHEA:17989"/>
        <dbReference type="Rhea" id="RHEA-COMP:9863"/>
        <dbReference type="Rhea" id="RHEA-COMP:11604"/>
        <dbReference type="ChEBI" id="CHEBI:15378"/>
        <dbReference type="ChEBI" id="CHEBI:29999"/>
        <dbReference type="ChEBI" id="CHEBI:30616"/>
        <dbReference type="ChEBI" id="CHEBI:83421"/>
        <dbReference type="ChEBI" id="CHEBI:456216"/>
        <dbReference type="EC" id="2.7.11.1"/>
    </reaction>
</comment>
<feature type="active site" description="Proton acceptor" evidence="13">
    <location>
        <position position="133"/>
    </location>
</feature>
<proteinExistence type="inferred from homology"/>
<sequence>MSCNEDETVNEINITNHTKEGSEKGDPRQFELRKVLGQGSFGKVFLVKKTTGPDTGQLYAMKVLKKATLKEGRVLSFQTEGKLYLILDFLRGGDLFTRLSKEVMFTEEDVKFYLAELALALDHLHSLGIIYRDLKPENILLDEEGHIKLTDFGLSKESIDHENKAYSFCGTVEYMAPEVVNRRGHTTSADWWSYGVLMFEMLTGTLPFQGKDRKETMNMILKAKLGMPQFLSPEAQSLLRNLFKRNPTNRLGAGPDGVEEIKRHHFYCTVDWNKLFRRELHPPFKPATGRPDDTFYFDPEFTAKTPKDSPGVPPSANAHQLFRGFSFVAITTEEEAHPLQATIVKQLHRNVSQFSEAYEMKEDIGLGSYSVCKRCIHKTTGMEYAVKIISKAKRDPTEEVEILLRYGQHPNVITLKDVFDDGRTVYLVTELMKGGELLDKILRQKFFSEREASAVLYTITKTVEYLHVQGVVHRDLKPSNILYVDESGNAESIRICDFGFAKQLRAENGLLMTPCYTANFVAPEVLKKQGYDAACDIWSLGVLLYTMLTGFTPFANGLEDTPEEILARIGSGKFSLTGGYWNSVSAEAKELVSKMLHVDPHQRLTAGQVLRHPWVTQRDQLPKFTLTRQDAPHLVKGAMAATYSALNRNVPPVLDPVGCSTLAQRRGVKKLTSTAL</sequence>
<evidence type="ECO:0000256" key="10">
    <source>
        <dbReference type="ARBA" id="ARBA00022840"/>
    </source>
</evidence>
<evidence type="ECO:0000259" key="17">
    <source>
        <dbReference type="PROSITE" id="PS50011"/>
    </source>
</evidence>
<evidence type="ECO:0000256" key="12">
    <source>
        <dbReference type="ARBA" id="ARBA00048679"/>
    </source>
</evidence>
<evidence type="ECO:0000256" key="11">
    <source>
        <dbReference type="ARBA" id="ARBA00047899"/>
    </source>
</evidence>
<feature type="domain" description="Protein kinase" evidence="17">
    <location>
        <begin position="358"/>
        <end position="615"/>
    </location>
</feature>
<dbReference type="Pfam" id="PF00433">
    <property type="entry name" value="Pkinase_C"/>
    <property type="match status" value="1"/>
</dbReference>
<evidence type="ECO:0000256" key="5">
    <source>
        <dbReference type="ARBA" id="ARBA00022553"/>
    </source>
</evidence>
<name>A0A674ATF5_SALTR</name>
<evidence type="ECO:0000256" key="1">
    <source>
        <dbReference type="ARBA" id="ARBA00001946"/>
    </source>
</evidence>
<keyword evidence="9" id="KW-0418">Kinase</keyword>
<dbReference type="PROSITE" id="PS00107">
    <property type="entry name" value="PROTEIN_KINASE_ATP"/>
    <property type="match status" value="2"/>
</dbReference>
<evidence type="ECO:0000256" key="6">
    <source>
        <dbReference type="ARBA" id="ARBA00022679"/>
    </source>
</evidence>
<dbReference type="InterPro" id="IPR000719">
    <property type="entry name" value="Prot_kinase_dom"/>
</dbReference>
<gene>
    <name evidence="19" type="primary">RPS6KA3</name>
    <name evidence="19" type="synonym">LOC115151715</name>
</gene>
<evidence type="ECO:0000256" key="14">
    <source>
        <dbReference type="PIRSR" id="PIRSR000606-51"/>
    </source>
</evidence>
<dbReference type="GO" id="GO:0005524">
    <property type="term" value="F:ATP binding"/>
    <property type="evidence" value="ECO:0007669"/>
    <property type="project" value="UniProtKB-UniRule"/>
</dbReference>
<dbReference type="GeneTree" id="ENSGT00940000159370"/>
<dbReference type="InterPro" id="IPR000961">
    <property type="entry name" value="AGC-kinase_C"/>
</dbReference>
<dbReference type="Proteomes" id="UP000472277">
    <property type="component" value="Chromosome 2"/>
</dbReference>
<comment type="catalytic activity">
    <reaction evidence="11">
        <text>L-threonyl-[protein] + ATP = O-phospho-L-threonyl-[protein] + ADP + H(+)</text>
        <dbReference type="Rhea" id="RHEA:46608"/>
        <dbReference type="Rhea" id="RHEA-COMP:11060"/>
        <dbReference type="Rhea" id="RHEA-COMP:11605"/>
        <dbReference type="ChEBI" id="CHEBI:15378"/>
        <dbReference type="ChEBI" id="CHEBI:30013"/>
        <dbReference type="ChEBI" id="CHEBI:30616"/>
        <dbReference type="ChEBI" id="CHEBI:61977"/>
        <dbReference type="ChEBI" id="CHEBI:456216"/>
        <dbReference type="EC" id="2.7.11.1"/>
    </reaction>
</comment>
<evidence type="ECO:0000256" key="9">
    <source>
        <dbReference type="ARBA" id="ARBA00022777"/>
    </source>
</evidence>
<evidence type="ECO:0000256" key="4">
    <source>
        <dbReference type="ARBA" id="ARBA00022527"/>
    </source>
</evidence>
<dbReference type="Ensembl" id="ENSSTUT00000065934.1">
    <property type="protein sequence ID" value="ENSSTUP00000062498.1"/>
    <property type="gene ID" value="ENSSTUG00000026945.1"/>
</dbReference>
<dbReference type="SMART" id="SM00220">
    <property type="entry name" value="S_TKc"/>
    <property type="match status" value="2"/>
</dbReference>
<dbReference type="FunFam" id="3.30.200.20:FF:000121">
    <property type="entry name" value="Ribosomal protein S6 kinase"/>
    <property type="match status" value="1"/>
</dbReference>
<evidence type="ECO:0000256" key="8">
    <source>
        <dbReference type="ARBA" id="ARBA00022741"/>
    </source>
</evidence>
<feature type="compositionally biased region" description="Basic and acidic residues" evidence="16">
    <location>
        <begin position="17"/>
        <end position="26"/>
    </location>
</feature>
<dbReference type="CDD" id="cd05582">
    <property type="entry name" value="STKc_RSK_N"/>
    <property type="match status" value="1"/>
</dbReference>
<dbReference type="SUPFAM" id="SSF56112">
    <property type="entry name" value="Protein kinase-like (PK-like)"/>
    <property type="match status" value="2"/>
</dbReference>
<evidence type="ECO:0000256" key="16">
    <source>
        <dbReference type="SAM" id="MobiDB-lite"/>
    </source>
</evidence>
<dbReference type="SMART" id="SM00133">
    <property type="entry name" value="S_TK_X"/>
    <property type="match status" value="1"/>
</dbReference>
<dbReference type="PANTHER" id="PTHR24351">
    <property type="entry name" value="RIBOSOMAL PROTEIN S6 KINASE"/>
    <property type="match status" value="1"/>
</dbReference>
<feature type="region of interest" description="Disordered" evidence="16">
    <location>
        <begin position="1"/>
        <end position="26"/>
    </location>
</feature>
<evidence type="ECO:0000256" key="2">
    <source>
        <dbReference type="ARBA" id="ARBA00009804"/>
    </source>
</evidence>
<feature type="binding site" evidence="14">
    <location>
        <begin position="36"/>
        <end position="44"/>
    </location>
    <ligand>
        <name>ATP</name>
        <dbReference type="ChEBI" id="CHEBI:30616"/>
    </ligand>
</feature>
<dbReference type="InterPro" id="IPR016239">
    <property type="entry name" value="Ribosomal_S6_kinase_II"/>
</dbReference>
<dbReference type="PROSITE" id="PS51285">
    <property type="entry name" value="AGC_KINASE_CTER"/>
    <property type="match status" value="1"/>
</dbReference>
<reference evidence="19" key="1">
    <citation type="submission" date="2025-08" db="UniProtKB">
        <authorList>
            <consortium name="Ensembl"/>
        </authorList>
    </citation>
    <scope>IDENTIFICATION</scope>
</reference>
<comment type="cofactor">
    <cofactor evidence="1">
        <name>Mg(2+)</name>
        <dbReference type="ChEBI" id="CHEBI:18420"/>
    </cofactor>
</comment>
<dbReference type="EC" id="2.7.11.1" evidence="3"/>
<feature type="binding site" evidence="14 15">
    <location>
        <position position="62"/>
    </location>
    <ligand>
        <name>ATP</name>
        <dbReference type="ChEBI" id="CHEBI:30616"/>
    </ligand>
</feature>
<keyword evidence="8 14" id="KW-0547">Nucleotide-binding</keyword>
<dbReference type="Pfam" id="PF00069">
    <property type="entry name" value="Pkinase"/>
    <property type="match status" value="2"/>
</dbReference>
<dbReference type="FunFam" id="1.10.510.10:FF:000010">
    <property type="entry name" value="Ribosomal protein S6 kinase"/>
    <property type="match status" value="1"/>
</dbReference>
<evidence type="ECO:0000256" key="15">
    <source>
        <dbReference type="PROSITE-ProRule" id="PRU10141"/>
    </source>
</evidence>
<dbReference type="Gene3D" id="1.10.510.10">
    <property type="entry name" value="Transferase(Phosphotransferase) domain 1"/>
    <property type="match status" value="2"/>
</dbReference>
<feature type="domain" description="Protein kinase" evidence="17">
    <location>
        <begin position="30"/>
        <end position="267"/>
    </location>
</feature>
<dbReference type="InterPro" id="IPR017892">
    <property type="entry name" value="Pkinase_C"/>
</dbReference>
<feature type="binding site" evidence="14">
    <location>
        <begin position="364"/>
        <end position="372"/>
    </location>
    <ligand>
        <name>ATP</name>
        <dbReference type="ChEBI" id="CHEBI:30616"/>
    </ligand>
</feature>
<feature type="binding site" evidence="14 15">
    <location>
        <position position="387"/>
    </location>
    <ligand>
        <name>ATP</name>
        <dbReference type="ChEBI" id="CHEBI:30616"/>
    </ligand>
</feature>
<organism evidence="19 20">
    <name type="scientific">Salmo trutta</name>
    <name type="common">Brown trout</name>
    <dbReference type="NCBI Taxonomy" id="8032"/>
    <lineage>
        <taxon>Eukaryota</taxon>
        <taxon>Metazoa</taxon>
        <taxon>Chordata</taxon>
        <taxon>Craniata</taxon>
        <taxon>Vertebrata</taxon>
        <taxon>Euteleostomi</taxon>
        <taxon>Actinopterygii</taxon>
        <taxon>Neopterygii</taxon>
        <taxon>Teleostei</taxon>
        <taxon>Protacanthopterygii</taxon>
        <taxon>Salmoniformes</taxon>
        <taxon>Salmonidae</taxon>
        <taxon>Salmoninae</taxon>
        <taxon>Salmo</taxon>
    </lineage>
</organism>
<keyword evidence="10 14" id="KW-0067">ATP-binding</keyword>
<accession>A0A674ATF5</accession>
<dbReference type="GO" id="GO:0004674">
    <property type="term" value="F:protein serine/threonine kinase activity"/>
    <property type="evidence" value="ECO:0007669"/>
    <property type="project" value="UniProtKB-KW"/>
</dbReference>
<dbReference type="GO" id="GO:0000287">
    <property type="term" value="F:magnesium ion binding"/>
    <property type="evidence" value="ECO:0007669"/>
    <property type="project" value="InterPro"/>
</dbReference>
<feature type="active site" description="Proton acceptor" evidence="13">
    <location>
        <position position="475"/>
    </location>
</feature>
<comment type="similarity">
    <text evidence="2">Belongs to the protein kinase superfamily. AGC Ser/Thr protein kinase family. S6 kinase subfamily.</text>
</comment>
<feature type="domain" description="AGC-kinase C-terminal" evidence="18">
    <location>
        <begin position="268"/>
        <end position="337"/>
    </location>
</feature>
<dbReference type="FunFam" id="1.10.510.10:FF:000041">
    <property type="entry name" value="Ribosomal protein S6 kinase"/>
    <property type="match status" value="1"/>
</dbReference>
<dbReference type="PIRSF" id="PIRSF000606">
    <property type="entry name" value="Ribsml_S6_kin_2"/>
    <property type="match status" value="1"/>
</dbReference>
<evidence type="ECO:0000256" key="13">
    <source>
        <dbReference type="PIRSR" id="PIRSR000606-50"/>
    </source>
</evidence>
<keyword evidence="7" id="KW-0677">Repeat</keyword>
<keyword evidence="6" id="KW-0808">Transferase</keyword>
<evidence type="ECO:0000256" key="3">
    <source>
        <dbReference type="ARBA" id="ARBA00012513"/>
    </source>
</evidence>